<evidence type="ECO:0000259" key="3">
    <source>
        <dbReference type="Pfam" id="PF04321"/>
    </source>
</evidence>
<comment type="pathway">
    <text evidence="2">Carbohydrate biosynthesis; dTDP-L-rhamnose biosynthesis.</text>
</comment>
<proteinExistence type="inferred from homology"/>
<dbReference type="NCBIfam" id="TIGR01214">
    <property type="entry name" value="rmlD"/>
    <property type="match status" value="1"/>
</dbReference>
<dbReference type="EMBL" id="JACHON010000005">
    <property type="protein sequence ID" value="MBB6512858.1"/>
    <property type="molecule type" value="Genomic_DNA"/>
</dbReference>
<reference evidence="4 5" key="1">
    <citation type="submission" date="2020-08" db="EMBL/GenBank/DDBJ databases">
        <title>Genomic Encyclopedia of Type Strains, Phase IV (KMG-IV): sequencing the most valuable type-strain genomes for metagenomic binning, comparative biology and taxonomic classification.</title>
        <authorList>
            <person name="Goeker M."/>
        </authorList>
    </citation>
    <scope>NUCLEOTIDE SEQUENCE [LARGE SCALE GENOMIC DNA]</scope>
    <source>
        <strain evidence="4 5">DSM 11805</strain>
    </source>
</reference>
<dbReference type="PANTHER" id="PTHR10491">
    <property type="entry name" value="DTDP-4-DEHYDRORHAMNOSE REDUCTASE"/>
    <property type="match status" value="1"/>
</dbReference>
<dbReference type="Pfam" id="PF04321">
    <property type="entry name" value="RmlD_sub_bind"/>
    <property type="match status" value="1"/>
</dbReference>
<dbReference type="InterPro" id="IPR036291">
    <property type="entry name" value="NAD(P)-bd_dom_sf"/>
</dbReference>
<gene>
    <name evidence="4" type="ORF">GGQ92_001647</name>
</gene>
<dbReference type="UniPathway" id="UPA00124"/>
<dbReference type="CDD" id="cd05254">
    <property type="entry name" value="dTDP_HR_like_SDR_e"/>
    <property type="match status" value="1"/>
</dbReference>
<dbReference type="AlphaFoldDB" id="A0A841RQE0"/>
<comment type="caution">
    <text evidence="4">The sequence shown here is derived from an EMBL/GenBank/DDBJ whole genome shotgun (WGS) entry which is preliminary data.</text>
</comment>
<dbReference type="InterPro" id="IPR005913">
    <property type="entry name" value="dTDP_dehydrorham_reduct"/>
</dbReference>
<comment type="similarity">
    <text evidence="1 2">Belongs to the dTDP-4-dehydrorhamnose reductase family.</text>
</comment>
<protein>
    <recommendedName>
        <fullName evidence="2">dTDP-4-dehydrorhamnose reductase</fullName>
        <ecNumber evidence="2">1.1.1.133</ecNumber>
    </recommendedName>
</protein>
<dbReference type="Proteomes" id="UP000572212">
    <property type="component" value="Unassembled WGS sequence"/>
</dbReference>
<evidence type="ECO:0000256" key="1">
    <source>
        <dbReference type="ARBA" id="ARBA00010944"/>
    </source>
</evidence>
<organism evidence="4 5">
    <name type="scientific">Gracilibacillus halotolerans</name>
    <dbReference type="NCBI Taxonomy" id="74386"/>
    <lineage>
        <taxon>Bacteria</taxon>
        <taxon>Bacillati</taxon>
        <taxon>Bacillota</taxon>
        <taxon>Bacilli</taxon>
        <taxon>Bacillales</taxon>
        <taxon>Bacillaceae</taxon>
        <taxon>Gracilibacillus</taxon>
    </lineage>
</organism>
<evidence type="ECO:0000313" key="5">
    <source>
        <dbReference type="Proteomes" id="UP000572212"/>
    </source>
</evidence>
<dbReference type="GO" id="GO:0019305">
    <property type="term" value="P:dTDP-rhamnose biosynthetic process"/>
    <property type="evidence" value="ECO:0007669"/>
    <property type="project" value="UniProtKB-UniPathway"/>
</dbReference>
<evidence type="ECO:0000256" key="2">
    <source>
        <dbReference type="RuleBase" id="RU364082"/>
    </source>
</evidence>
<comment type="function">
    <text evidence="2">Catalyzes the reduction of dTDP-6-deoxy-L-lyxo-4-hexulose to yield dTDP-L-rhamnose.</text>
</comment>
<dbReference type="SUPFAM" id="SSF51735">
    <property type="entry name" value="NAD(P)-binding Rossmann-fold domains"/>
    <property type="match status" value="1"/>
</dbReference>
<keyword evidence="5" id="KW-1185">Reference proteome</keyword>
<dbReference type="Gene3D" id="3.40.50.720">
    <property type="entry name" value="NAD(P)-binding Rossmann-like Domain"/>
    <property type="match status" value="1"/>
</dbReference>
<dbReference type="RefSeq" id="WP_184246922.1">
    <property type="nucleotide sequence ID" value="NZ_BAAACU010000059.1"/>
</dbReference>
<dbReference type="GO" id="GO:0005829">
    <property type="term" value="C:cytosol"/>
    <property type="evidence" value="ECO:0007669"/>
    <property type="project" value="TreeGrafter"/>
</dbReference>
<dbReference type="PANTHER" id="PTHR10491:SF4">
    <property type="entry name" value="METHIONINE ADENOSYLTRANSFERASE 2 SUBUNIT BETA"/>
    <property type="match status" value="1"/>
</dbReference>
<name>A0A841RQE0_9BACI</name>
<dbReference type="GO" id="GO:0008831">
    <property type="term" value="F:dTDP-4-dehydrorhamnose reductase activity"/>
    <property type="evidence" value="ECO:0007669"/>
    <property type="project" value="UniProtKB-EC"/>
</dbReference>
<evidence type="ECO:0000313" key="4">
    <source>
        <dbReference type="EMBL" id="MBB6512858.1"/>
    </source>
</evidence>
<dbReference type="InterPro" id="IPR029903">
    <property type="entry name" value="RmlD-like-bd"/>
</dbReference>
<dbReference type="Gene3D" id="3.90.25.10">
    <property type="entry name" value="UDP-galactose 4-epimerase, domain 1"/>
    <property type="match status" value="1"/>
</dbReference>
<sequence>MKVLVTGYSGQLGYDVVRVGLNSNHEIVGISSKDLNITNKSHVEDFIRKLKPDVIIHCAAYTAVDNAEDNKSDCYNVNVNGTKYLAEIAKTINAKFVYISTDYVFNGEGNLPFTETSVPNPINYYGETKYEGEQIVKGLIEKHFIIRISWVFGINGNNFVKTMIRLSETKNELNIVNDQIGSPTYTYDLAHLIIDMIDTEKYGTYHASNEGYCSWAELALETFKMLKKEVKVNLVSTEEYPTRALRPKNSRLSKSKLIKSGFAPLPDWESALKRYIIEFNRGG</sequence>
<dbReference type="FunFam" id="3.40.50.720:FF:000159">
    <property type="entry name" value="dTDP-4-dehydrorhamnose reductase"/>
    <property type="match status" value="1"/>
</dbReference>
<keyword evidence="2 4" id="KW-0560">Oxidoreductase</keyword>
<keyword evidence="2" id="KW-0521">NADP</keyword>
<feature type="domain" description="RmlD-like substrate binding" evidence="3">
    <location>
        <begin position="1"/>
        <end position="279"/>
    </location>
</feature>
<accession>A0A841RQE0</accession>
<dbReference type="EC" id="1.1.1.133" evidence="2"/>